<dbReference type="AlphaFoldDB" id="Q0A8G7"/>
<dbReference type="SUPFAM" id="SSF55785">
    <property type="entry name" value="PYP-like sensor domain (PAS domain)"/>
    <property type="match status" value="1"/>
</dbReference>
<dbReference type="HOGENOM" id="CLU_000445_11_16_6"/>
<dbReference type="NCBIfam" id="TIGR00229">
    <property type="entry name" value="sensory_box"/>
    <property type="match status" value="1"/>
</dbReference>
<dbReference type="PANTHER" id="PTHR45138:SF9">
    <property type="entry name" value="DIGUANYLATE CYCLASE DGCM-RELATED"/>
    <property type="match status" value="1"/>
</dbReference>
<dbReference type="GO" id="GO:0005886">
    <property type="term" value="C:plasma membrane"/>
    <property type="evidence" value="ECO:0007669"/>
    <property type="project" value="TreeGrafter"/>
</dbReference>
<dbReference type="GO" id="GO:0052621">
    <property type="term" value="F:diguanylate cyclase activity"/>
    <property type="evidence" value="ECO:0007669"/>
    <property type="project" value="UniProtKB-EC"/>
</dbReference>
<dbReference type="InterPro" id="IPR000014">
    <property type="entry name" value="PAS"/>
</dbReference>
<dbReference type="RefSeq" id="WP_011629265.1">
    <property type="nucleotide sequence ID" value="NC_008340.1"/>
</dbReference>
<protein>
    <recommendedName>
        <fullName evidence="2">diguanylate cyclase</fullName>
        <ecNumber evidence="2">2.7.7.65</ecNumber>
    </recommendedName>
</protein>
<dbReference type="EMBL" id="CP000453">
    <property type="protein sequence ID" value="ABI56870.1"/>
    <property type="molecule type" value="Genomic_DNA"/>
</dbReference>
<feature type="domain" description="GGDEF" evidence="4">
    <location>
        <begin position="102"/>
        <end position="231"/>
    </location>
</feature>
<dbReference type="Proteomes" id="UP000001962">
    <property type="component" value="Chromosome"/>
</dbReference>
<reference evidence="6" key="1">
    <citation type="submission" date="2006-08" db="EMBL/GenBank/DDBJ databases">
        <title>Complete sequence of Alkalilimnicola ehrilichei MLHE-1.</title>
        <authorList>
            <person name="Copeland A."/>
            <person name="Lucas S."/>
            <person name="Lapidus A."/>
            <person name="Barry K."/>
            <person name="Detter J.C."/>
            <person name="Glavina del Rio T."/>
            <person name="Hammon N."/>
            <person name="Israni S."/>
            <person name="Dalin E."/>
            <person name="Tice H."/>
            <person name="Pitluck S."/>
            <person name="Sims D."/>
            <person name="Brettin T."/>
            <person name="Bruce D."/>
            <person name="Han C."/>
            <person name="Tapia R."/>
            <person name="Gilna P."/>
            <person name="Schmutz J."/>
            <person name="Larimer F."/>
            <person name="Land M."/>
            <person name="Hauser L."/>
            <person name="Kyrpides N."/>
            <person name="Mikhailova N."/>
            <person name="Oremland R.S."/>
            <person name="Hoeft S.E."/>
            <person name="Switzer-Blum J."/>
            <person name="Kulp T."/>
            <person name="King G."/>
            <person name="Tabita R."/>
            <person name="Witte B."/>
            <person name="Santini J.M."/>
            <person name="Basu P."/>
            <person name="Hollibaugh J.T."/>
            <person name="Xie G."/>
            <person name="Stolz J.F."/>
            <person name="Richardson P."/>
        </authorList>
    </citation>
    <scope>NUCLEOTIDE SEQUENCE [LARGE SCALE GENOMIC DNA]</scope>
    <source>
        <strain evidence="6">ATCC BAA-1101 / DSM 17681 / MLHE-1</strain>
    </source>
</reference>
<evidence type="ECO:0000313" key="6">
    <source>
        <dbReference type="Proteomes" id="UP000001962"/>
    </source>
</evidence>
<dbReference type="InterPro" id="IPR029787">
    <property type="entry name" value="Nucleotide_cyclase"/>
</dbReference>
<dbReference type="PROSITE" id="PS50887">
    <property type="entry name" value="GGDEF"/>
    <property type="match status" value="1"/>
</dbReference>
<evidence type="ECO:0000256" key="2">
    <source>
        <dbReference type="ARBA" id="ARBA00012528"/>
    </source>
</evidence>
<dbReference type="GO" id="GO:1902201">
    <property type="term" value="P:negative regulation of bacterial-type flagellum-dependent cell motility"/>
    <property type="evidence" value="ECO:0007669"/>
    <property type="project" value="TreeGrafter"/>
</dbReference>
<comment type="cofactor">
    <cofactor evidence="1">
        <name>Mg(2+)</name>
        <dbReference type="ChEBI" id="CHEBI:18420"/>
    </cofactor>
</comment>
<dbReference type="InterPro" id="IPR050469">
    <property type="entry name" value="Diguanylate_Cyclase"/>
</dbReference>
<dbReference type="Gene3D" id="3.30.70.270">
    <property type="match status" value="1"/>
</dbReference>
<gene>
    <name evidence="5" type="ordered locus">Mlg_1521</name>
</gene>
<keyword evidence="6" id="KW-1185">Reference proteome</keyword>
<dbReference type="Pfam" id="PF00990">
    <property type="entry name" value="GGDEF"/>
    <property type="match status" value="1"/>
</dbReference>
<organism evidence="5 6">
    <name type="scientific">Alkalilimnicola ehrlichii (strain ATCC BAA-1101 / DSM 17681 / MLHE-1)</name>
    <dbReference type="NCBI Taxonomy" id="187272"/>
    <lineage>
        <taxon>Bacteria</taxon>
        <taxon>Pseudomonadati</taxon>
        <taxon>Pseudomonadota</taxon>
        <taxon>Gammaproteobacteria</taxon>
        <taxon>Chromatiales</taxon>
        <taxon>Ectothiorhodospiraceae</taxon>
        <taxon>Alkalilimnicola</taxon>
    </lineage>
</organism>
<dbReference type="eggNOG" id="COG3706">
    <property type="taxonomic scope" value="Bacteria"/>
</dbReference>
<dbReference type="InterPro" id="IPR035965">
    <property type="entry name" value="PAS-like_dom_sf"/>
</dbReference>
<proteinExistence type="predicted"/>
<dbReference type="InterPro" id="IPR043128">
    <property type="entry name" value="Rev_trsase/Diguanyl_cyclase"/>
</dbReference>
<dbReference type="FunFam" id="3.30.70.270:FF:000001">
    <property type="entry name" value="Diguanylate cyclase domain protein"/>
    <property type="match status" value="1"/>
</dbReference>
<evidence type="ECO:0000313" key="5">
    <source>
        <dbReference type="EMBL" id="ABI56870.1"/>
    </source>
</evidence>
<dbReference type="KEGG" id="aeh:Mlg_1521"/>
<dbReference type="InterPro" id="IPR000160">
    <property type="entry name" value="GGDEF_dom"/>
</dbReference>
<comment type="catalytic activity">
    <reaction evidence="3">
        <text>2 GTP = 3',3'-c-di-GMP + 2 diphosphate</text>
        <dbReference type="Rhea" id="RHEA:24898"/>
        <dbReference type="ChEBI" id="CHEBI:33019"/>
        <dbReference type="ChEBI" id="CHEBI:37565"/>
        <dbReference type="ChEBI" id="CHEBI:58805"/>
        <dbReference type="EC" id="2.7.7.65"/>
    </reaction>
</comment>
<evidence type="ECO:0000259" key="4">
    <source>
        <dbReference type="PROSITE" id="PS50887"/>
    </source>
</evidence>
<name>Q0A8G7_ALKEH</name>
<sequence length="237" mass="26775">MRARIQGRTGAWDCSKATGDYFETRHRRKDGSDITVEITTNAAYYKGVKLIFCNCRDITERKRDQERIRYLATTDALTGIMNRGEFTRHLTKEIERAARFNRPVAVVMYDLDHFKRVNDTYGHDAGDEVLKTAVAQVNNAIRRVDVHARWGGEEFILLLPETDLAAAVKSAERLRAAIAEHPFKQPERVTASFGVTTLGPRDRFDVLIKRADDALYLAKHAGRNRVEALSPEAPSSG</sequence>
<accession>Q0A8G7</accession>
<dbReference type="OrthoDB" id="9805474at2"/>
<dbReference type="Gene3D" id="3.30.450.20">
    <property type="entry name" value="PAS domain"/>
    <property type="match status" value="1"/>
</dbReference>
<evidence type="ECO:0000256" key="3">
    <source>
        <dbReference type="ARBA" id="ARBA00034247"/>
    </source>
</evidence>
<dbReference type="EC" id="2.7.7.65" evidence="2"/>
<dbReference type="GO" id="GO:0043709">
    <property type="term" value="P:cell adhesion involved in single-species biofilm formation"/>
    <property type="evidence" value="ECO:0007669"/>
    <property type="project" value="TreeGrafter"/>
</dbReference>
<dbReference type="SMART" id="SM00267">
    <property type="entry name" value="GGDEF"/>
    <property type="match status" value="1"/>
</dbReference>
<dbReference type="SUPFAM" id="SSF55073">
    <property type="entry name" value="Nucleotide cyclase"/>
    <property type="match status" value="1"/>
</dbReference>
<dbReference type="NCBIfam" id="TIGR00254">
    <property type="entry name" value="GGDEF"/>
    <property type="match status" value="1"/>
</dbReference>
<evidence type="ECO:0000256" key="1">
    <source>
        <dbReference type="ARBA" id="ARBA00001946"/>
    </source>
</evidence>
<dbReference type="CDD" id="cd01949">
    <property type="entry name" value="GGDEF"/>
    <property type="match status" value="1"/>
</dbReference>
<dbReference type="PANTHER" id="PTHR45138">
    <property type="entry name" value="REGULATORY COMPONENTS OF SENSORY TRANSDUCTION SYSTEM"/>
    <property type="match status" value="1"/>
</dbReference>